<dbReference type="EMBL" id="JAXIVS010000008">
    <property type="protein sequence ID" value="MDY7229327.1"/>
    <property type="molecule type" value="Genomic_DNA"/>
</dbReference>
<evidence type="ECO:0000256" key="1">
    <source>
        <dbReference type="SAM" id="SignalP"/>
    </source>
</evidence>
<sequence>MTTHGMVWGALLVVAMASGGCTAARMAVPSELKGQAPALPVERHMGLTGGGSLRFGPHQVTDFQQGWTSAPGVKVSGVNLRAESTPYRFRSTPEGEKTRAVECQVTRERIEAGGLEADVQPRRVNCVIAADGPEFPAGQFRLDHEPGRDLSNPHGRVTGRARLGEVALEIESSTRLEGGASLAFAGFHLRQGERLVAAVETLNEGRVWLAPDLTPEVRVLTVMVSSALLLDSGWQSPTE</sequence>
<comment type="caution">
    <text evidence="2">The sequence shown here is derived from an EMBL/GenBank/DDBJ whole genome shotgun (WGS) entry which is preliminary data.</text>
</comment>
<proteinExistence type="predicted"/>
<accession>A0ABU5H859</accession>
<keyword evidence="3" id="KW-1185">Reference proteome</keyword>
<gene>
    <name evidence="2" type="ORF">SYV04_23240</name>
</gene>
<evidence type="ECO:0000313" key="3">
    <source>
        <dbReference type="Proteomes" id="UP001291309"/>
    </source>
</evidence>
<evidence type="ECO:0000313" key="2">
    <source>
        <dbReference type="EMBL" id="MDY7229327.1"/>
    </source>
</evidence>
<organism evidence="2 3">
    <name type="scientific">Hyalangium rubrum</name>
    <dbReference type="NCBI Taxonomy" id="3103134"/>
    <lineage>
        <taxon>Bacteria</taxon>
        <taxon>Pseudomonadati</taxon>
        <taxon>Myxococcota</taxon>
        <taxon>Myxococcia</taxon>
        <taxon>Myxococcales</taxon>
        <taxon>Cystobacterineae</taxon>
        <taxon>Archangiaceae</taxon>
        <taxon>Hyalangium</taxon>
    </lineage>
</organism>
<keyword evidence="1" id="KW-0732">Signal</keyword>
<dbReference type="RefSeq" id="WP_321548054.1">
    <property type="nucleotide sequence ID" value="NZ_JAXIVS010000008.1"/>
</dbReference>
<feature type="signal peptide" evidence="1">
    <location>
        <begin position="1"/>
        <end position="23"/>
    </location>
</feature>
<protein>
    <recommendedName>
        <fullName evidence="4">Lipoprotein</fullName>
    </recommendedName>
</protein>
<dbReference type="Proteomes" id="UP001291309">
    <property type="component" value="Unassembled WGS sequence"/>
</dbReference>
<evidence type="ECO:0008006" key="4">
    <source>
        <dbReference type="Google" id="ProtNLM"/>
    </source>
</evidence>
<reference evidence="2 3" key="1">
    <citation type="submission" date="2023-12" db="EMBL/GenBank/DDBJ databases">
        <title>the genome sequence of Hyalangium sp. s54d21.</title>
        <authorList>
            <person name="Zhang X."/>
        </authorList>
    </citation>
    <scope>NUCLEOTIDE SEQUENCE [LARGE SCALE GENOMIC DNA]</scope>
    <source>
        <strain evidence="3">s54d21</strain>
    </source>
</reference>
<feature type="chain" id="PRO_5045411803" description="Lipoprotein" evidence="1">
    <location>
        <begin position="24"/>
        <end position="239"/>
    </location>
</feature>
<name>A0ABU5H859_9BACT</name>